<dbReference type="GO" id="GO:0016757">
    <property type="term" value="F:glycosyltransferase activity"/>
    <property type="evidence" value="ECO:0007669"/>
    <property type="project" value="UniProtKB-KW"/>
</dbReference>
<feature type="domain" description="Glycosyl transferase family 1" evidence="3">
    <location>
        <begin position="162"/>
        <end position="321"/>
    </location>
</feature>
<dbReference type="CDD" id="cd03801">
    <property type="entry name" value="GT4_PimA-like"/>
    <property type="match status" value="1"/>
</dbReference>
<proteinExistence type="predicted"/>
<name>A0A1C5GKS4_9ACTN</name>
<dbReference type="OrthoDB" id="9765330at2"/>
<organism evidence="5 6">
    <name type="scientific">Micromonospora humi</name>
    <dbReference type="NCBI Taxonomy" id="745366"/>
    <lineage>
        <taxon>Bacteria</taxon>
        <taxon>Bacillati</taxon>
        <taxon>Actinomycetota</taxon>
        <taxon>Actinomycetes</taxon>
        <taxon>Micromonosporales</taxon>
        <taxon>Micromonosporaceae</taxon>
        <taxon>Micromonospora</taxon>
    </lineage>
</organism>
<evidence type="ECO:0000256" key="2">
    <source>
        <dbReference type="ARBA" id="ARBA00022679"/>
    </source>
</evidence>
<dbReference type="SUPFAM" id="SSF53756">
    <property type="entry name" value="UDP-Glycosyltransferase/glycogen phosphorylase"/>
    <property type="match status" value="1"/>
</dbReference>
<dbReference type="Gene3D" id="3.40.50.2000">
    <property type="entry name" value="Glycogen Phosphorylase B"/>
    <property type="match status" value="2"/>
</dbReference>
<dbReference type="EMBL" id="FMDM01000001">
    <property type="protein sequence ID" value="SCG34390.1"/>
    <property type="molecule type" value="Genomic_DNA"/>
</dbReference>
<dbReference type="Pfam" id="PF00534">
    <property type="entry name" value="Glycos_transf_1"/>
    <property type="match status" value="1"/>
</dbReference>
<feature type="domain" description="Glycosyltransferase subfamily 4-like N-terminal" evidence="4">
    <location>
        <begin position="92"/>
        <end position="149"/>
    </location>
</feature>
<dbReference type="InterPro" id="IPR028098">
    <property type="entry name" value="Glyco_trans_4-like_N"/>
</dbReference>
<evidence type="ECO:0000259" key="3">
    <source>
        <dbReference type="Pfam" id="PF00534"/>
    </source>
</evidence>
<dbReference type="Pfam" id="PF13439">
    <property type="entry name" value="Glyco_transf_4"/>
    <property type="match status" value="1"/>
</dbReference>
<evidence type="ECO:0000313" key="5">
    <source>
        <dbReference type="EMBL" id="SCG34390.1"/>
    </source>
</evidence>
<protein>
    <submittedName>
        <fullName evidence="5">Glycosyl transferases group 1</fullName>
    </submittedName>
</protein>
<gene>
    <name evidence="5" type="ORF">GA0070213_101219</name>
</gene>
<dbReference type="RefSeq" id="WP_091055679.1">
    <property type="nucleotide sequence ID" value="NZ_FMDM01000001.1"/>
</dbReference>
<keyword evidence="1" id="KW-0328">Glycosyltransferase</keyword>
<dbReference type="InterPro" id="IPR001296">
    <property type="entry name" value="Glyco_trans_1"/>
</dbReference>
<dbReference type="AlphaFoldDB" id="A0A1C5GKS4"/>
<reference evidence="6" key="1">
    <citation type="submission" date="2016-06" db="EMBL/GenBank/DDBJ databases">
        <authorList>
            <person name="Varghese N."/>
            <person name="Submissions Spin"/>
        </authorList>
    </citation>
    <scope>NUCLEOTIDE SEQUENCE [LARGE SCALE GENOMIC DNA]</scope>
    <source>
        <strain evidence="6">DSM 45647</strain>
    </source>
</reference>
<dbReference type="Proteomes" id="UP000199360">
    <property type="component" value="Unassembled WGS sequence"/>
</dbReference>
<evidence type="ECO:0000259" key="4">
    <source>
        <dbReference type="Pfam" id="PF13439"/>
    </source>
</evidence>
<keyword evidence="6" id="KW-1185">Reference proteome</keyword>
<dbReference type="PANTHER" id="PTHR12526:SF510">
    <property type="entry name" value="D-INOSITOL 3-PHOSPHATE GLYCOSYLTRANSFERASE"/>
    <property type="match status" value="1"/>
</dbReference>
<dbReference type="STRING" id="745366.GA0070213_101219"/>
<evidence type="ECO:0000256" key="1">
    <source>
        <dbReference type="ARBA" id="ARBA00022676"/>
    </source>
</evidence>
<dbReference type="PANTHER" id="PTHR12526">
    <property type="entry name" value="GLYCOSYLTRANSFERASE"/>
    <property type="match status" value="1"/>
</dbReference>
<keyword evidence="2 5" id="KW-0808">Transferase</keyword>
<sequence>MTAVHVVLPGDIDDPANPSGGNAYDRHVCDGLAGLGWTVREHQVPGGWPRPGPPERAALGALLGGLPDGATVLLDGLVASTVPGVLVPHAARLRLVVLVHLPIEDDAERRALATATAVVATSEWTRRRLLERYPLAPGRVAVAPPGVEPAPAAPGTPGGGRLLCVAAVTPVKGHDVLADALAEVAELGWTCDWIGPLDRDPAFVDRVRRRLTDAGLTARVRLVGARSGADLADAYAAADLLVQPSRRETYGMVVTEALARGVPVLAADTGGLPATLGHAPGGDRPGLLVPPDDPGATAAALRRWLTDPGLRDRLRRAARQRRDTLTGWPVTVDRLATALKEATAA</sequence>
<evidence type="ECO:0000313" key="6">
    <source>
        <dbReference type="Proteomes" id="UP000199360"/>
    </source>
</evidence>
<accession>A0A1C5GKS4</accession>